<name>A0A137PDJ9_CONC2</name>
<dbReference type="EMBL" id="KQ964441">
    <property type="protein sequence ID" value="KXN73079.1"/>
    <property type="molecule type" value="Genomic_DNA"/>
</dbReference>
<dbReference type="AlphaFoldDB" id="A0A137PDJ9"/>
<accession>A0A137PDJ9</accession>
<gene>
    <name evidence="2" type="ORF">CONCODRAFT_15694</name>
</gene>
<evidence type="ECO:0000313" key="3">
    <source>
        <dbReference type="Proteomes" id="UP000070444"/>
    </source>
</evidence>
<proteinExistence type="predicted"/>
<keyword evidence="1" id="KW-1133">Transmembrane helix</keyword>
<organism evidence="2 3">
    <name type="scientific">Conidiobolus coronatus (strain ATCC 28846 / CBS 209.66 / NRRL 28638)</name>
    <name type="common">Delacroixia coronata</name>
    <dbReference type="NCBI Taxonomy" id="796925"/>
    <lineage>
        <taxon>Eukaryota</taxon>
        <taxon>Fungi</taxon>
        <taxon>Fungi incertae sedis</taxon>
        <taxon>Zoopagomycota</taxon>
        <taxon>Entomophthoromycotina</taxon>
        <taxon>Entomophthoromycetes</taxon>
        <taxon>Entomophthorales</taxon>
        <taxon>Ancylistaceae</taxon>
        <taxon>Conidiobolus</taxon>
    </lineage>
</organism>
<keyword evidence="1" id="KW-0472">Membrane</keyword>
<protein>
    <submittedName>
        <fullName evidence="2">Uncharacterized protein</fullName>
    </submittedName>
</protein>
<sequence length="108" mass="12520">MGKLINQINIVIIAVIAYFVYNHYNLKIKPFLNIPPIQSDIEEGRCKFVPDLVGCEDIKISEDSSFGVLACGSDFEFKQVWGYCKHYGIDSDKYKQARLDKFYHYDLD</sequence>
<evidence type="ECO:0000256" key="1">
    <source>
        <dbReference type="SAM" id="Phobius"/>
    </source>
</evidence>
<dbReference type="Proteomes" id="UP000070444">
    <property type="component" value="Unassembled WGS sequence"/>
</dbReference>
<feature type="transmembrane region" description="Helical" evidence="1">
    <location>
        <begin position="6"/>
        <end position="24"/>
    </location>
</feature>
<feature type="non-terminal residue" evidence="2">
    <location>
        <position position="108"/>
    </location>
</feature>
<reference evidence="2 3" key="1">
    <citation type="journal article" date="2015" name="Genome Biol. Evol.">
        <title>Phylogenomic analyses indicate that early fungi evolved digesting cell walls of algal ancestors of land plants.</title>
        <authorList>
            <person name="Chang Y."/>
            <person name="Wang S."/>
            <person name="Sekimoto S."/>
            <person name="Aerts A.L."/>
            <person name="Choi C."/>
            <person name="Clum A."/>
            <person name="LaButti K.M."/>
            <person name="Lindquist E.A."/>
            <person name="Yee Ngan C."/>
            <person name="Ohm R.A."/>
            <person name="Salamov A.A."/>
            <person name="Grigoriev I.V."/>
            <person name="Spatafora J.W."/>
            <person name="Berbee M.L."/>
        </authorList>
    </citation>
    <scope>NUCLEOTIDE SEQUENCE [LARGE SCALE GENOMIC DNA]</scope>
    <source>
        <strain evidence="2 3">NRRL 28638</strain>
    </source>
</reference>
<keyword evidence="3" id="KW-1185">Reference proteome</keyword>
<keyword evidence="1" id="KW-0812">Transmembrane</keyword>
<evidence type="ECO:0000313" key="2">
    <source>
        <dbReference type="EMBL" id="KXN73079.1"/>
    </source>
</evidence>